<proteinExistence type="predicted"/>
<gene>
    <name evidence="1" type="ORF">S12H4_08507</name>
</gene>
<organism evidence="1">
    <name type="scientific">marine sediment metagenome</name>
    <dbReference type="NCBI Taxonomy" id="412755"/>
    <lineage>
        <taxon>unclassified sequences</taxon>
        <taxon>metagenomes</taxon>
        <taxon>ecological metagenomes</taxon>
    </lineage>
</organism>
<feature type="non-terminal residue" evidence="1">
    <location>
        <position position="1"/>
    </location>
</feature>
<protein>
    <submittedName>
        <fullName evidence="1">Uncharacterized protein</fullName>
    </submittedName>
</protein>
<evidence type="ECO:0000313" key="1">
    <source>
        <dbReference type="EMBL" id="GAI65544.1"/>
    </source>
</evidence>
<dbReference type="AlphaFoldDB" id="X1SCR9"/>
<sequence length="107" mass="11921">FEPILITGTSDKTGPSFTITTEEWVIDWSYVPDPEWTAALVPGMNVFGFFVYPRGQTAMYVESVLLPEGTSGTIYSYAGAGEYYIQVIGNMKSWELKISPPYEGAKY</sequence>
<dbReference type="EMBL" id="BARW01003292">
    <property type="protein sequence ID" value="GAI65544.1"/>
    <property type="molecule type" value="Genomic_DNA"/>
</dbReference>
<name>X1SCR9_9ZZZZ</name>
<accession>X1SCR9</accession>
<comment type="caution">
    <text evidence="1">The sequence shown here is derived from an EMBL/GenBank/DDBJ whole genome shotgun (WGS) entry which is preliminary data.</text>
</comment>
<reference evidence="1" key="1">
    <citation type="journal article" date="2014" name="Front. Microbiol.">
        <title>High frequency of phylogenetically diverse reductive dehalogenase-homologous genes in deep subseafloor sedimentary metagenomes.</title>
        <authorList>
            <person name="Kawai M."/>
            <person name="Futagami T."/>
            <person name="Toyoda A."/>
            <person name="Takaki Y."/>
            <person name="Nishi S."/>
            <person name="Hori S."/>
            <person name="Arai W."/>
            <person name="Tsubouchi T."/>
            <person name="Morono Y."/>
            <person name="Uchiyama I."/>
            <person name="Ito T."/>
            <person name="Fujiyama A."/>
            <person name="Inagaki F."/>
            <person name="Takami H."/>
        </authorList>
    </citation>
    <scope>NUCLEOTIDE SEQUENCE</scope>
    <source>
        <strain evidence="1">Expedition CK06-06</strain>
    </source>
</reference>